<name>A0A1M6VLR9_9BURK</name>
<dbReference type="AlphaFoldDB" id="A0A1M6VLR9"/>
<dbReference type="EMBL" id="FRAB01000040">
    <property type="protein sequence ID" value="SHK82497.1"/>
    <property type="molecule type" value="Genomic_DNA"/>
</dbReference>
<sequence>MKSSLIVKLKAQLTVALIAGAIAQTSALLLSVTADLNAGAVSPTALVLYGAAAVLLVYGWTVFDARRAFGAAVRKRHLVLEGSPPHITWICPTFPGRWLALLYVHLHPELGEYDGA</sequence>
<evidence type="ECO:0000313" key="2">
    <source>
        <dbReference type="EMBL" id="SHK82497.1"/>
    </source>
</evidence>
<feature type="transmembrane region" description="Helical" evidence="1">
    <location>
        <begin position="47"/>
        <end position="65"/>
    </location>
</feature>
<protein>
    <submittedName>
        <fullName evidence="2">Uncharacterized protein</fullName>
    </submittedName>
</protein>
<organism evidence="2 3">
    <name type="scientific">Paraburkholderia terricola</name>
    <dbReference type="NCBI Taxonomy" id="169427"/>
    <lineage>
        <taxon>Bacteria</taxon>
        <taxon>Pseudomonadati</taxon>
        <taxon>Pseudomonadota</taxon>
        <taxon>Betaproteobacteria</taxon>
        <taxon>Burkholderiales</taxon>
        <taxon>Burkholderiaceae</taxon>
        <taxon>Paraburkholderia</taxon>
    </lineage>
</organism>
<dbReference type="OrthoDB" id="9102439at2"/>
<accession>A0A1M6VLR9</accession>
<reference evidence="2 3" key="1">
    <citation type="submission" date="2016-11" db="EMBL/GenBank/DDBJ databases">
        <authorList>
            <person name="Jaros S."/>
            <person name="Januszkiewicz K."/>
            <person name="Wedrychowicz H."/>
        </authorList>
    </citation>
    <scope>NUCLEOTIDE SEQUENCE [LARGE SCALE GENOMIC DNA]</scope>
    <source>
        <strain evidence="2 3">LMG 20594</strain>
    </source>
</reference>
<keyword evidence="1" id="KW-1133">Transmembrane helix</keyword>
<dbReference type="RefSeq" id="WP_073431600.1">
    <property type="nucleotide sequence ID" value="NZ_CADFGY010000036.1"/>
</dbReference>
<proteinExistence type="predicted"/>
<keyword evidence="1" id="KW-0812">Transmembrane</keyword>
<evidence type="ECO:0000256" key="1">
    <source>
        <dbReference type="SAM" id="Phobius"/>
    </source>
</evidence>
<keyword evidence="1" id="KW-0472">Membrane</keyword>
<evidence type="ECO:0000313" key="3">
    <source>
        <dbReference type="Proteomes" id="UP000184395"/>
    </source>
</evidence>
<gene>
    <name evidence="2" type="ORF">SAMN05192548_10409</name>
</gene>
<dbReference type="Proteomes" id="UP000184395">
    <property type="component" value="Unassembled WGS sequence"/>
</dbReference>